<dbReference type="InterPro" id="IPR034136">
    <property type="entry name" value="TOPRIM_Topo6A/Spo11"/>
</dbReference>
<reference evidence="3 4" key="1">
    <citation type="journal article" date="2018" name="Sci. Rep.">
        <title>Raphidocelis subcapitata (=Pseudokirchneriella subcapitata) provides an insight into genome evolution and environmental adaptations in the Sphaeropleales.</title>
        <authorList>
            <person name="Suzuki S."/>
            <person name="Yamaguchi H."/>
            <person name="Nakajima N."/>
            <person name="Kawachi M."/>
        </authorList>
    </citation>
    <scope>NUCLEOTIDE SEQUENCE [LARGE SCALE GENOMIC DNA]</scope>
    <source>
        <strain evidence="3 4">NIES-35</strain>
    </source>
</reference>
<dbReference type="PRINTS" id="PR01550">
    <property type="entry name" value="TOP6AFAMILY"/>
</dbReference>
<dbReference type="GO" id="GO:0000706">
    <property type="term" value="P:meiotic DNA double-strand break processing"/>
    <property type="evidence" value="ECO:0007669"/>
    <property type="project" value="TreeGrafter"/>
</dbReference>
<evidence type="ECO:0000256" key="1">
    <source>
        <dbReference type="SAM" id="MobiDB-lite"/>
    </source>
</evidence>
<proteinExistence type="predicted"/>
<sequence length="523" mass="54092">MDDFDDLLGADGSPAPPMQAAALWPPAAARGGAGFGAAGRRAAPRRERGAVATTTPAVADPWAVLAGLGDGMVGCSDDEGSGDERGTSGARGSEGDGDGDHGTGSRRRRGSGGGSSGHDSDDASSSGAGEDIGSDDLVEADFDLDRSAVLSRIECFISDQVDAIARGQLPELELVSRAEGNTHMVAEGGAAAGPSDDEGTGNGGSSGEEEGASSGDDKDEAGAPPGGAQTWMAGDASDGEGGREPRARTRRRRRRGSQPRRAARLVSPSLFPSVAVVNGAIQDAVALLRVPRSRLGIVCSSRGAAAGLLHIRDGPGGAWVDCGALGMAGWSIPGDIAAVERLSFRVSARYVLVVEKDAIFQRLAGDRLHERLPLVMVTAKGNPDLATRAFLSRLCAAAPSLPVLGLVDWNPAGASILATFKFGNPRMGLEGSRYALPRLRWLGVVSGMLDAVPASAFHRLTPRDAALMAGLRRRLAGHPAWLQELAAMEERGLKCDTEALYSNGGFEGLHTLLARRILRGQYL</sequence>
<gene>
    <name evidence="3" type="ORF">Rsub_08010</name>
</gene>
<name>A0A2V0P4P8_9CHLO</name>
<dbReference type="GO" id="GO:0000228">
    <property type="term" value="C:nuclear chromosome"/>
    <property type="evidence" value="ECO:0007669"/>
    <property type="project" value="TreeGrafter"/>
</dbReference>
<protein>
    <recommendedName>
        <fullName evidence="2">Topoisomerase 6 subunit A/Spo11 TOPRIM domain-containing protein</fullName>
    </recommendedName>
</protein>
<dbReference type="AlphaFoldDB" id="A0A2V0P4P8"/>
<comment type="caution">
    <text evidence="3">The sequence shown here is derived from an EMBL/GenBank/DDBJ whole genome shotgun (WGS) entry which is preliminary data.</text>
</comment>
<feature type="region of interest" description="Disordered" evidence="1">
    <location>
        <begin position="187"/>
        <end position="264"/>
    </location>
</feature>
<feature type="compositionally biased region" description="Low complexity" evidence="1">
    <location>
        <begin position="18"/>
        <end position="30"/>
    </location>
</feature>
<dbReference type="Gene3D" id="3.40.1360.10">
    <property type="match status" value="1"/>
</dbReference>
<evidence type="ECO:0000313" key="4">
    <source>
        <dbReference type="Proteomes" id="UP000247498"/>
    </source>
</evidence>
<dbReference type="PANTHER" id="PTHR10848:SF0">
    <property type="entry name" value="MEIOTIC RECOMBINATION PROTEIN SPO11"/>
    <property type="match status" value="1"/>
</dbReference>
<dbReference type="CDD" id="cd00223">
    <property type="entry name" value="TOPRIM_TopoIIB_SPO"/>
    <property type="match status" value="1"/>
</dbReference>
<evidence type="ECO:0000259" key="2">
    <source>
        <dbReference type="Pfam" id="PF21180"/>
    </source>
</evidence>
<dbReference type="GO" id="GO:0042138">
    <property type="term" value="P:meiotic DNA double-strand break formation"/>
    <property type="evidence" value="ECO:0007669"/>
    <property type="project" value="TreeGrafter"/>
</dbReference>
<feature type="compositionally biased region" description="Low complexity" evidence="1">
    <location>
        <begin position="50"/>
        <end position="64"/>
    </location>
</feature>
<feature type="region of interest" description="Disordered" evidence="1">
    <location>
        <begin position="1"/>
        <end position="134"/>
    </location>
</feature>
<keyword evidence="4" id="KW-1185">Reference proteome</keyword>
<dbReference type="InParanoid" id="A0A2V0P4P8"/>
<dbReference type="STRING" id="307507.A0A2V0P4P8"/>
<evidence type="ECO:0000313" key="3">
    <source>
        <dbReference type="EMBL" id="GBF94838.1"/>
    </source>
</evidence>
<dbReference type="PANTHER" id="PTHR10848">
    <property type="entry name" value="MEIOTIC RECOMBINATION PROTEIN SPO11"/>
    <property type="match status" value="1"/>
</dbReference>
<dbReference type="InterPro" id="IPR036078">
    <property type="entry name" value="Spo11/TopoVI_A_sf"/>
</dbReference>
<dbReference type="SUPFAM" id="SSF56726">
    <property type="entry name" value="DNA topoisomerase IV, alpha subunit"/>
    <property type="match status" value="1"/>
</dbReference>
<accession>A0A2V0P4P8</accession>
<organism evidence="3 4">
    <name type="scientific">Raphidocelis subcapitata</name>
    <dbReference type="NCBI Taxonomy" id="307507"/>
    <lineage>
        <taxon>Eukaryota</taxon>
        <taxon>Viridiplantae</taxon>
        <taxon>Chlorophyta</taxon>
        <taxon>core chlorophytes</taxon>
        <taxon>Chlorophyceae</taxon>
        <taxon>CS clade</taxon>
        <taxon>Sphaeropleales</taxon>
        <taxon>Selenastraceae</taxon>
        <taxon>Raphidocelis</taxon>
    </lineage>
</organism>
<dbReference type="GO" id="GO:0003677">
    <property type="term" value="F:DNA binding"/>
    <property type="evidence" value="ECO:0007669"/>
    <property type="project" value="InterPro"/>
</dbReference>
<dbReference type="InterPro" id="IPR002815">
    <property type="entry name" value="Spo11/TopoVI_A"/>
</dbReference>
<feature type="compositionally biased region" description="Basic residues" evidence="1">
    <location>
        <begin position="248"/>
        <end position="263"/>
    </location>
</feature>
<dbReference type="OrthoDB" id="5377392at2759"/>
<dbReference type="GO" id="GO:0003918">
    <property type="term" value="F:DNA topoisomerase type II (double strand cut, ATP-hydrolyzing) activity"/>
    <property type="evidence" value="ECO:0007669"/>
    <property type="project" value="InterPro"/>
</dbReference>
<dbReference type="Proteomes" id="UP000247498">
    <property type="component" value="Unassembled WGS sequence"/>
</dbReference>
<feature type="domain" description="Topoisomerase 6 subunit A/Spo11 TOPRIM" evidence="2">
    <location>
        <begin position="350"/>
        <end position="504"/>
    </location>
</feature>
<dbReference type="EMBL" id="BDRX01000056">
    <property type="protein sequence ID" value="GBF94838.1"/>
    <property type="molecule type" value="Genomic_DNA"/>
</dbReference>
<dbReference type="GO" id="GO:0007131">
    <property type="term" value="P:reciprocal meiotic recombination"/>
    <property type="evidence" value="ECO:0007669"/>
    <property type="project" value="TreeGrafter"/>
</dbReference>
<dbReference type="Pfam" id="PF21180">
    <property type="entry name" value="TOP6A-Spo11_Toprim"/>
    <property type="match status" value="1"/>
</dbReference>